<feature type="domain" description="KRAB" evidence="1">
    <location>
        <begin position="8"/>
        <end position="86"/>
    </location>
</feature>
<dbReference type="InterPro" id="IPR036051">
    <property type="entry name" value="KRAB_dom_sf"/>
</dbReference>
<dbReference type="PROSITE" id="PS50805">
    <property type="entry name" value="KRAB"/>
    <property type="match status" value="1"/>
</dbReference>
<reference evidence="2" key="1">
    <citation type="submission" date="2025-08" db="UniProtKB">
        <authorList>
            <consortium name="Ensembl"/>
        </authorList>
    </citation>
    <scope>IDENTIFICATION</scope>
</reference>
<dbReference type="CDD" id="cd07765">
    <property type="entry name" value="KRAB_A-box"/>
    <property type="match status" value="1"/>
</dbReference>
<evidence type="ECO:0000313" key="3">
    <source>
        <dbReference type="Proteomes" id="UP000694422"/>
    </source>
</evidence>
<protein>
    <recommendedName>
        <fullName evidence="1">KRAB domain-containing protein</fullName>
    </recommendedName>
</protein>
<keyword evidence="3" id="KW-1185">Reference proteome</keyword>
<dbReference type="SMART" id="SM00349">
    <property type="entry name" value="KRAB"/>
    <property type="match status" value="1"/>
</dbReference>
<dbReference type="Gene3D" id="6.10.140.140">
    <property type="match status" value="1"/>
</dbReference>
<sequence length="109" mass="13460">LFLFQELLTFRDVAIDFTEEEWECLQPAQRNLYRDVMLENYKNLAFLGKHNIPSEFLIHYYYLIFFFMQNVFWEFVCRNEFHICAFQKKGICFFAQIKCELHYIIITLF</sequence>
<proteinExistence type="predicted"/>
<dbReference type="InterPro" id="IPR001909">
    <property type="entry name" value="KRAB"/>
</dbReference>
<organism evidence="2 3">
    <name type="scientific">Spermophilus dauricus</name>
    <name type="common">Daurian ground squirrel</name>
    <dbReference type="NCBI Taxonomy" id="99837"/>
    <lineage>
        <taxon>Eukaryota</taxon>
        <taxon>Metazoa</taxon>
        <taxon>Chordata</taxon>
        <taxon>Craniata</taxon>
        <taxon>Vertebrata</taxon>
        <taxon>Euteleostomi</taxon>
        <taxon>Mammalia</taxon>
        <taxon>Eutheria</taxon>
        <taxon>Euarchontoglires</taxon>
        <taxon>Glires</taxon>
        <taxon>Rodentia</taxon>
        <taxon>Sciuromorpha</taxon>
        <taxon>Sciuridae</taxon>
        <taxon>Xerinae</taxon>
        <taxon>Marmotini</taxon>
        <taxon>Spermophilus</taxon>
    </lineage>
</organism>
<evidence type="ECO:0000313" key="2">
    <source>
        <dbReference type="Ensembl" id="ENSSDAP00000010338.1"/>
    </source>
</evidence>
<dbReference type="AlphaFoldDB" id="A0A8C9PPH7"/>
<dbReference type="Ensembl" id="ENSSDAT00000011740.1">
    <property type="protein sequence ID" value="ENSSDAP00000010338.1"/>
    <property type="gene ID" value="ENSSDAG00000009409.1"/>
</dbReference>
<accession>A0A8C9PPH7</accession>
<dbReference type="GO" id="GO:0006355">
    <property type="term" value="P:regulation of DNA-templated transcription"/>
    <property type="evidence" value="ECO:0007669"/>
    <property type="project" value="InterPro"/>
</dbReference>
<reference evidence="2" key="2">
    <citation type="submission" date="2025-09" db="UniProtKB">
        <authorList>
            <consortium name="Ensembl"/>
        </authorList>
    </citation>
    <scope>IDENTIFICATION</scope>
</reference>
<name>A0A8C9PPH7_SPEDA</name>
<dbReference type="SUPFAM" id="SSF109640">
    <property type="entry name" value="KRAB domain (Kruppel-associated box)"/>
    <property type="match status" value="1"/>
</dbReference>
<dbReference type="Pfam" id="PF01352">
    <property type="entry name" value="KRAB"/>
    <property type="match status" value="1"/>
</dbReference>
<dbReference type="InterPro" id="IPR050169">
    <property type="entry name" value="Krueppel_C2H2_ZnF"/>
</dbReference>
<dbReference type="Proteomes" id="UP000694422">
    <property type="component" value="Unplaced"/>
</dbReference>
<evidence type="ECO:0000259" key="1">
    <source>
        <dbReference type="PROSITE" id="PS50805"/>
    </source>
</evidence>
<dbReference type="PANTHER" id="PTHR23232:SF158">
    <property type="entry name" value="KRAB DOMAIN-CONTAINING PROTEIN 5"/>
    <property type="match status" value="1"/>
</dbReference>
<dbReference type="PANTHER" id="PTHR23232">
    <property type="entry name" value="KRAB DOMAIN C2H2 ZINC FINGER"/>
    <property type="match status" value="1"/>
</dbReference>